<accession>A0A1X0WAH5</accession>
<dbReference type="Proteomes" id="UP000192536">
    <property type="component" value="Unassembled WGS sequence"/>
</dbReference>
<gene>
    <name evidence="1" type="ORF">BS640_19635</name>
</gene>
<evidence type="ECO:0000313" key="1">
    <source>
        <dbReference type="EMBL" id="ORJ23751.1"/>
    </source>
</evidence>
<dbReference type="EMBL" id="MRWE01000043">
    <property type="protein sequence ID" value="ORJ23751.1"/>
    <property type="molecule type" value="Genomic_DNA"/>
</dbReference>
<dbReference type="AlphaFoldDB" id="A0A1X0WAH5"/>
<keyword evidence="2" id="KW-1185">Reference proteome</keyword>
<dbReference type="STRING" id="1646377.BS640_19635"/>
<sequence length="64" mass="7202">MDINVKTIPDLLVSTRGNQAQLARILGVSRLTLKKYVNDRKAEEHAVINGVLMTISQRDKVKKL</sequence>
<dbReference type="Pfam" id="PF06322">
    <property type="entry name" value="Phage_NinH"/>
    <property type="match status" value="1"/>
</dbReference>
<dbReference type="InterPro" id="IPR010454">
    <property type="entry name" value="Phage_NinH"/>
</dbReference>
<dbReference type="RefSeq" id="WP_017490977.1">
    <property type="nucleotide sequence ID" value="NZ_CAUQAZ010000028.1"/>
</dbReference>
<dbReference type="GeneID" id="93566192"/>
<protein>
    <submittedName>
        <fullName evidence="1">Protein ninH</fullName>
    </submittedName>
</protein>
<reference evidence="1 2" key="1">
    <citation type="journal article" date="2017" name="Int. J. Syst. Evol. Microbiol.">
        <title>Rouxiella badensis sp. nov. and Rouxiella silvae sp. nov. isolated from peat bog soil in Germany and emendation of the genus description.</title>
        <authorList>
            <person name="Le Fleche-Mateos A."/>
            <person name="Kugler J.H."/>
            <person name="Hansen S.H."/>
            <person name="Syldatk C."/>
            <person name="Hausmann R."/>
            <person name="Lomprez F."/>
            <person name="Vandenbogaert M."/>
            <person name="Manuguerra J.C."/>
            <person name="Grimont P.A."/>
        </authorList>
    </citation>
    <scope>NUCLEOTIDE SEQUENCE [LARGE SCALE GENOMIC DNA]</scope>
    <source>
        <strain evidence="1 2">DSM 100043</strain>
    </source>
</reference>
<evidence type="ECO:0000313" key="2">
    <source>
        <dbReference type="Proteomes" id="UP000192536"/>
    </source>
</evidence>
<comment type="caution">
    <text evidence="1">The sequence shown here is derived from an EMBL/GenBank/DDBJ whole genome shotgun (WGS) entry which is preliminary data.</text>
</comment>
<proteinExistence type="predicted"/>
<organism evidence="1 2">
    <name type="scientific">Rouxiella badensis</name>
    <dbReference type="NCBI Taxonomy" id="1646377"/>
    <lineage>
        <taxon>Bacteria</taxon>
        <taxon>Pseudomonadati</taxon>
        <taxon>Pseudomonadota</taxon>
        <taxon>Gammaproteobacteria</taxon>
        <taxon>Enterobacterales</taxon>
        <taxon>Yersiniaceae</taxon>
        <taxon>Rouxiella</taxon>
    </lineage>
</organism>
<name>A0A1X0WAH5_9GAMM</name>